<keyword evidence="4" id="KW-0472">Membrane</keyword>
<name>A0A8J0TAE1_XENLA</name>
<dbReference type="SUPFAM" id="SSF117281">
    <property type="entry name" value="Kelch motif"/>
    <property type="match status" value="1"/>
</dbReference>
<evidence type="ECO:0000256" key="2">
    <source>
        <dbReference type="ARBA" id="ARBA00022737"/>
    </source>
</evidence>
<keyword evidence="4" id="KW-1133">Transmembrane helix</keyword>
<feature type="region of interest" description="Disordered" evidence="3">
    <location>
        <begin position="612"/>
        <end position="638"/>
    </location>
</feature>
<dbReference type="KEGG" id="xla:108696090"/>
<evidence type="ECO:0000313" key="5">
    <source>
        <dbReference type="Proteomes" id="UP000186698"/>
    </source>
</evidence>
<dbReference type="InterPro" id="IPR015915">
    <property type="entry name" value="Kelch-typ_b-propeller"/>
</dbReference>
<protein>
    <submittedName>
        <fullName evidence="6">Uncharacterized protein LOC108696090</fullName>
    </submittedName>
</protein>
<reference evidence="6" key="1">
    <citation type="submission" date="2025-08" db="UniProtKB">
        <authorList>
            <consortium name="RefSeq"/>
        </authorList>
    </citation>
    <scope>IDENTIFICATION</scope>
    <source>
        <strain evidence="6">J_2021</strain>
        <tissue evidence="6">Erythrocytes</tissue>
    </source>
</reference>
<gene>
    <name evidence="6" type="primary">LOC108696090</name>
</gene>
<sequence length="1321" mass="147507">MSEKDSAANQVVPALVHTLGTLALAAVTAIAIKWFFSRKTKEGETLDDDADWHLHLDLMAKDEQCQKDPAPALLKVSKRVEENGSACAGNSLSLKDSSTLHDKCMTQVDSLSTVCATNEHDKSIHEDLPHVRPSVSTCQSPLVTLGSNSRLALPQTSYADKMKSTKEQKMPFQRDDKPDSRLETVKQRKKEEYNCEMSAKSQGSITQYTDTGLETGFSEGLMQYHSADKSLYGDKMILGSGKHDNGNACSTKSIERYQSPISNHKSKLLLVDYKPQHLGNIQANTRNILVGRKNIPHKSFLFAPRIERAIMSNKVRPGNYLELPDMCFLRPSINDGQNSKVKTVAYYNITREHLKRSFLTIDSSPSSPPKTYPGIFCSTEKSKLYPSLLLSAQANHSWLSKYDKYKHTEYKPPKQLVQIRHEKSNHTEEKENALATTSHLNLIAGSVLVSQETLSETDNNDIVMAERHQAFGMLCERDKKLPDVQKNVNYGQTKTQYLVHIPYPTLGMNENNQIHECYSHGKKSQQHGVITESKPEEYSMFNATRVFNRLENNPENDENGQYIMDTLPIPEKDYHTLITHAKIIPSQSLSLLELNNSLSYEESIAFNPINETNLSQDNEKSNISKGNNTTEPDYIVPGTRMGSTIPCFATYSELTISSTDISSLNANKNSTECCRFQQDTNDNADNTSNGYLHGSQEQSTNVNNQWQQYQGQDNGSSALQSTEFTLGTQTKDVYEEIHENKFTIDQSSTIITDQQVLLIENSKEAEAKTVGDCTMVGNMSEFKSLCSLMVPSELSNSHSATDFAISEEQFEPMQGAHETEIYPTYDLPHELEHETQDASQHQQKTTPSSDPLLSSKSILSNIAENNNSLSPEPQKANIFDVDMPLVAKSCENIYSQLLRQRLTLKSKAQSMMCLLAEYYSSTGGSQTGPVEEVSRGSFIRIPAGLQDVGKAMRVQLTLGNCLELLKLARKNSVPELIKAVYTVISDNYLHVLKNPAIYGRLTASERDQILQLRMKGKASLCIIEMKSIFEWNKKKQDSAKVHQFQSRGQLYALDMEKNQWKMVTSIPEEACLKGSSICSMHNYLFIAGGIQVVGGNSTCSSKLFFYNPLTDIWGQLMPMNQARSQLKLIPLDGYLYAIGGECLHTVEKYDPRLNKWTFTAPLPKGSFAVAHEAVACGGDIFISGGHLFYRLLKYSPVNDQWEECPFGASKGRSCDMIAVGNILYRFDIQRDSTVGIFKYNTISKSWSEYTAIFPGSKMPFRCAVIDGAIYCLNRETTTRFAVEDEAVMFESAVFSSFPTKGLGSACPVVLNLTGSVPQTSV</sequence>
<dbReference type="OrthoDB" id="45365at2759"/>
<organism evidence="5 6">
    <name type="scientific">Xenopus laevis</name>
    <name type="common">African clawed frog</name>
    <dbReference type="NCBI Taxonomy" id="8355"/>
    <lineage>
        <taxon>Eukaryota</taxon>
        <taxon>Metazoa</taxon>
        <taxon>Chordata</taxon>
        <taxon>Craniata</taxon>
        <taxon>Vertebrata</taxon>
        <taxon>Euteleostomi</taxon>
        <taxon>Amphibia</taxon>
        <taxon>Batrachia</taxon>
        <taxon>Anura</taxon>
        <taxon>Pipoidea</taxon>
        <taxon>Pipidae</taxon>
        <taxon>Xenopodinae</taxon>
        <taxon>Xenopus</taxon>
        <taxon>Xenopus</taxon>
    </lineage>
</organism>
<dbReference type="PANTHER" id="PTHR45972">
    <property type="entry name" value="BTB_2 DOMAIN-CONTAINING PROTEIN"/>
    <property type="match status" value="1"/>
</dbReference>
<feature type="region of interest" description="Disordered" evidence="3">
    <location>
        <begin position="677"/>
        <end position="700"/>
    </location>
</feature>
<evidence type="ECO:0000256" key="1">
    <source>
        <dbReference type="ARBA" id="ARBA00022441"/>
    </source>
</evidence>
<accession>A0A8J0TAE1</accession>
<feature type="compositionally biased region" description="Polar residues" evidence="3">
    <location>
        <begin position="837"/>
        <end position="854"/>
    </location>
</feature>
<dbReference type="CTD" id="108696090"/>
<proteinExistence type="predicted"/>
<evidence type="ECO:0000256" key="4">
    <source>
        <dbReference type="SAM" id="Phobius"/>
    </source>
</evidence>
<dbReference type="PANTHER" id="PTHR45972:SF7">
    <property type="match status" value="1"/>
</dbReference>
<feature type="region of interest" description="Disordered" evidence="3">
    <location>
        <begin position="832"/>
        <end position="854"/>
    </location>
</feature>
<dbReference type="InterPro" id="IPR052310">
    <property type="entry name" value="Kelch/BTB_domain_protein"/>
</dbReference>
<evidence type="ECO:0000313" key="6">
    <source>
        <dbReference type="RefSeq" id="XP_018080609.1"/>
    </source>
</evidence>
<dbReference type="Gene3D" id="2.120.10.80">
    <property type="entry name" value="Kelch-type beta propeller"/>
    <property type="match status" value="1"/>
</dbReference>
<feature type="transmembrane region" description="Helical" evidence="4">
    <location>
        <begin position="12"/>
        <end position="36"/>
    </location>
</feature>
<keyword evidence="2" id="KW-0677">Repeat</keyword>
<dbReference type="RefSeq" id="XP_018080609.1">
    <property type="nucleotide sequence ID" value="XM_018225120.2"/>
</dbReference>
<dbReference type="Pfam" id="PF01344">
    <property type="entry name" value="Kelch_1"/>
    <property type="match status" value="1"/>
</dbReference>
<dbReference type="InterPro" id="IPR006652">
    <property type="entry name" value="Kelch_1"/>
</dbReference>
<dbReference type="SMART" id="SM00612">
    <property type="entry name" value="Kelch"/>
    <property type="match status" value="3"/>
</dbReference>
<dbReference type="Proteomes" id="UP000186698">
    <property type="component" value="Chromosome 7L"/>
</dbReference>
<evidence type="ECO:0000256" key="3">
    <source>
        <dbReference type="SAM" id="MobiDB-lite"/>
    </source>
</evidence>
<keyword evidence="5" id="KW-1185">Reference proteome</keyword>
<keyword evidence="4" id="KW-0812">Transmembrane</keyword>
<keyword evidence="1" id="KW-0880">Kelch repeat</keyword>
<dbReference type="GeneID" id="108696090"/>